<gene>
    <name evidence="2" type="ORF">ACFQS1_29055</name>
</gene>
<evidence type="ECO:0000256" key="1">
    <source>
        <dbReference type="SAM" id="MobiDB-lite"/>
    </source>
</evidence>
<evidence type="ECO:0000313" key="3">
    <source>
        <dbReference type="Proteomes" id="UP001596548"/>
    </source>
</evidence>
<organism evidence="2 3">
    <name type="scientific">Paractinoplanes rhizophilus</name>
    <dbReference type="NCBI Taxonomy" id="1416877"/>
    <lineage>
        <taxon>Bacteria</taxon>
        <taxon>Bacillati</taxon>
        <taxon>Actinomycetota</taxon>
        <taxon>Actinomycetes</taxon>
        <taxon>Micromonosporales</taxon>
        <taxon>Micromonosporaceae</taxon>
        <taxon>Paractinoplanes</taxon>
    </lineage>
</organism>
<reference evidence="3" key="1">
    <citation type="journal article" date="2019" name="Int. J. Syst. Evol. Microbiol.">
        <title>The Global Catalogue of Microorganisms (GCM) 10K type strain sequencing project: providing services to taxonomists for standard genome sequencing and annotation.</title>
        <authorList>
            <consortium name="The Broad Institute Genomics Platform"/>
            <consortium name="The Broad Institute Genome Sequencing Center for Infectious Disease"/>
            <person name="Wu L."/>
            <person name="Ma J."/>
        </authorList>
    </citation>
    <scope>NUCLEOTIDE SEQUENCE [LARGE SCALE GENOMIC DNA]</scope>
    <source>
        <strain evidence="3">XZYJT-10</strain>
    </source>
</reference>
<feature type="compositionally biased region" description="Basic and acidic residues" evidence="1">
    <location>
        <begin position="35"/>
        <end position="64"/>
    </location>
</feature>
<comment type="caution">
    <text evidence="2">The sequence shown here is derived from an EMBL/GenBank/DDBJ whole genome shotgun (WGS) entry which is preliminary data.</text>
</comment>
<keyword evidence="3" id="KW-1185">Reference proteome</keyword>
<accession>A0ABW2HZS9</accession>
<sequence>MLGEVVPAAEVGARGMAGDRLWAVRDPNGNFGPGRRADRPPQDARRAPRPDLRRLRDRRAAGPDRRRRSVRLAVTSTDRHNRPGRAPALERDPRRNSPCPPRYKCRRD</sequence>
<dbReference type="EMBL" id="JBHTBJ010000028">
    <property type="protein sequence ID" value="MFC7278055.1"/>
    <property type="molecule type" value="Genomic_DNA"/>
</dbReference>
<dbReference type="Proteomes" id="UP001596548">
    <property type="component" value="Unassembled WGS sequence"/>
</dbReference>
<protein>
    <submittedName>
        <fullName evidence="2">Uncharacterized protein</fullName>
    </submittedName>
</protein>
<feature type="region of interest" description="Disordered" evidence="1">
    <location>
        <begin position="1"/>
        <end position="108"/>
    </location>
</feature>
<name>A0ABW2HZS9_9ACTN</name>
<proteinExistence type="predicted"/>
<dbReference type="RefSeq" id="WP_378974454.1">
    <property type="nucleotide sequence ID" value="NZ_JBHTBJ010000028.1"/>
</dbReference>
<evidence type="ECO:0000313" key="2">
    <source>
        <dbReference type="EMBL" id="MFC7278055.1"/>
    </source>
</evidence>